<dbReference type="RefSeq" id="WP_170308935.1">
    <property type="nucleotide sequence ID" value="NZ_VIWU01000001.1"/>
</dbReference>
<evidence type="ECO:0000256" key="1">
    <source>
        <dbReference type="ARBA" id="ARBA00022630"/>
    </source>
</evidence>
<evidence type="ECO:0000313" key="6">
    <source>
        <dbReference type="EMBL" id="TWF77481.1"/>
    </source>
</evidence>
<comment type="caution">
    <text evidence="6">The sequence shown here is derived from an EMBL/GenBank/DDBJ whole genome shotgun (WGS) entry which is preliminary data.</text>
</comment>
<gene>
    <name evidence="6" type="ORF">FHX44_113391</name>
</gene>
<dbReference type="GO" id="GO:0046306">
    <property type="term" value="P:alkanesulfonate catabolic process"/>
    <property type="evidence" value="ECO:0007669"/>
    <property type="project" value="TreeGrafter"/>
</dbReference>
<keyword evidence="3" id="KW-0560">Oxidoreductase</keyword>
<reference evidence="6 7" key="1">
    <citation type="submission" date="2019-06" db="EMBL/GenBank/DDBJ databases">
        <title>Sequencing the genomes of 1000 actinobacteria strains.</title>
        <authorList>
            <person name="Klenk H.-P."/>
        </authorList>
    </citation>
    <scope>NUCLEOTIDE SEQUENCE [LARGE SCALE GENOMIC DNA]</scope>
    <source>
        <strain evidence="6 7">DSM 45671</strain>
    </source>
</reference>
<dbReference type="EMBL" id="VIWU01000001">
    <property type="protein sequence ID" value="TWF77481.1"/>
    <property type="molecule type" value="Genomic_DNA"/>
</dbReference>
<dbReference type="Gene3D" id="3.20.20.30">
    <property type="entry name" value="Luciferase-like domain"/>
    <property type="match status" value="1"/>
</dbReference>
<dbReference type="PANTHER" id="PTHR42847">
    <property type="entry name" value="ALKANESULFONATE MONOOXYGENASE"/>
    <property type="match status" value="1"/>
</dbReference>
<name>A0A561SRM4_9PSEU</name>
<accession>A0A561SRM4</accession>
<keyword evidence="7" id="KW-1185">Reference proteome</keyword>
<evidence type="ECO:0000313" key="7">
    <source>
        <dbReference type="Proteomes" id="UP000321261"/>
    </source>
</evidence>
<dbReference type="Pfam" id="PF00296">
    <property type="entry name" value="Bac_luciferase"/>
    <property type="match status" value="1"/>
</dbReference>
<dbReference type="InterPro" id="IPR036661">
    <property type="entry name" value="Luciferase-like_sf"/>
</dbReference>
<dbReference type="Proteomes" id="UP000321261">
    <property type="component" value="Unassembled WGS sequence"/>
</dbReference>
<feature type="domain" description="Luciferase-like" evidence="5">
    <location>
        <begin position="4"/>
        <end position="240"/>
    </location>
</feature>
<dbReference type="InterPro" id="IPR019921">
    <property type="entry name" value="Lucif-like_OxRdtase_Rv2161c"/>
</dbReference>
<evidence type="ECO:0000256" key="2">
    <source>
        <dbReference type="ARBA" id="ARBA00022643"/>
    </source>
</evidence>
<evidence type="ECO:0000256" key="3">
    <source>
        <dbReference type="ARBA" id="ARBA00023002"/>
    </source>
</evidence>
<organism evidence="6 7">
    <name type="scientific">Pseudonocardia hierapolitana</name>
    <dbReference type="NCBI Taxonomy" id="1128676"/>
    <lineage>
        <taxon>Bacteria</taxon>
        <taxon>Bacillati</taxon>
        <taxon>Actinomycetota</taxon>
        <taxon>Actinomycetes</taxon>
        <taxon>Pseudonocardiales</taxon>
        <taxon>Pseudonocardiaceae</taxon>
        <taxon>Pseudonocardia</taxon>
    </lineage>
</organism>
<dbReference type="InterPro" id="IPR050172">
    <property type="entry name" value="SsuD_RutA_monooxygenase"/>
</dbReference>
<sequence>MKLGIALPTAGPSVSADVISTVAETAERIGLDSVWTFERLLSPTAGGQMNGRVVPLPDAYNSVFSPLEVLAFAAARTSRVTLGTSIVVALLHNPADLARRFATRDRLSGGRVVAGLGQGWMAQEFEAAGVPLSSRGPRFTEFIEALRAVWGPDPVSYEGGFYRIQPSNIGPKPVRAGGPPIIAGAASPGGIRRAAHLGLGLNRVWFGWEALEGSVQAFRAAAAEAGHDPATLPVVVRVNQFPAAEPTADGASPTGSPEQIAEAIPRLERIGVTELLWNFAEGPVEEQLPRLAELAGAPA</sequence>
<dbReference type="CDD" id="cd01097">
    <property type="entry name" value="Tetrahydromethanopterin_reductase"/>
    <property type="match status" value="1"/>
</dbReference>
<dbReference type="NCBIfam" id="TIGR03619">
    <property type="entry name" value="F420_Rv2161c"/>
    <property type="match status" value="1"/>
</dbReference>
<dbReference type="AlphaFoldDB" id="A0A561SRM4"/>
<keyword evidence="4" id="KW-0503">Monooxygenase</keyword>
<keyword evidence="2" id="KW-0288">FMN</keyword>
<dbReference type="GO" id="GO:0008726">
    <property type="term" value="F:alkanesulfonate monooxygenase activity"/>
    <property type="evidence" value="ECO:0007669"/>
    <property type="project" value="TreeGrafter"/>
</dbReference>
<evidence type="ECO:0000256" key="4">
    <source>
        <dbReference type="ARBA" id="ARBA00023033"/>
    </source>
</evidence>
<dbReference type="PANTHER" id="PTHR42847:SF4">
    <property type="entry name" value="ALKANESULFONATE MONOOXYGENASE-RELATED"/>
    <property type="match status" value="1"/>
</dbReference>
<keyword evidence="1" id="KW-0285">Flavoprotein</keyword>
<dbReference type="SUPFAM" id="SSF51679">
    <property type="entry name" value="Bacterial luciferase-like"/>
    <property type="match status" value="1"/>
</dbReference>
<evidence type="ECO:0000259" key="5">
    <source>
        <dbReference type="Pfam" id="PF00296"/>
    </source>
</evidence>
<proteinExistence type="predicted"/>
<dbReference type="InterPro" id="IPR011251">
    <property type="entry name" value="Luciferase-like_dom"/>
</dbReference>
<protein>
    <submittedName>
        <fullName evidence="6">Putative F420-dependent oxidoreductase</fullName>
    </submittedName>
</protein>